<gene>
    <name evidence="3" type="ORF">EYC84_008847</name>
</gene>
<feature type="transmembrane region" description="Helical" evidence="2">
    <location>
        <begin position="45"/>
        <end position="63"/>
    </location>
</feature>
<evidence type="ECO:0000256" key="2">
    <source>
        <dbReference type="SAM" id="Phobius"/>
    </source>
</evidence>
<dbReference type="VEuPathDB" id="FungiDB:MFRU_019g01050"/>
<keyword evidence="2" id="KW-0472">Membrane</keyword>
<feature type="region of interest" description="Disordered" evidence="1">
    <location>
        <begin position="166"/>
        <end position="205"/>
    </location>
</feature>
<dbReference type="Proteomes" id="UP000322873">
    <property type="component" value="Unassembled WGS sequence"/>
</dbReference>
<keyword evidence="4" id="KW-1185">Reference proteome</keyword>
<comment type="caution">
    <text evidence="3">The sequence shown here is derived from an EMBL/GenBank/DDBJ whole genome shotgun (WGS) entry which is preliminary data.</text>
</comment>
<proteinExistence type="predicted"/>
<evidence type="ECO:0000313" key="4">
    <source>
        <dbReference type="Proteomes" id="UP000322873"/>
    </source>
</evidence>
<accession>A0A5M9JBX4</accession>
<feature type="transmembrane region" description="Helical" evidence="2">
    <location>
        <begin position="12"/>
        <end position="33"/>
    </location>
</feature>
<sequence length="205" mass="22847">MTESNTKKPSVAITILAVAIFMGVCFTAPFIALDIIHIPYISHGLASLFSWVDVILSPIYPFWAPVILGTSIKIYQHEPFPRQRQWATSSILMLMPHVGQILTDTLQLLGVLGEICSFGSCRREYIQAGSFAVVIIGEAIGFPWDAKIVQRWVEKLAVQCEEEAEKDTATSIDDDMEKGVVDQPSEEDVYSHDVKSGLHEEHMLI</sequence>
<dbReference type="OrthoDB" id="3535030at2759"/>
<feature type="compositionally biased region" description="Basic and acidic residues" evidence="1">
    <location>
        <begin position="189"/>
        <end position="205"/>
    </location>
</feature>
<dbReference type="AlphaFoldDB" id="A0A5M9JBX4"/>
<name>A0A5M9JBX4_MONFR</name>
<protein>
    <submittedName>
        <fullName evidence="3">Uncharacterized protein</fullName>
    </submittedName>
</protein>
<keyword evidence="2" id="KW-1133">Transmembrane helix</keyword>
<organism evidence="3 4">
    <name type="scientific">Monilinia fructicola</name>
    <name type="common">Brown rot fungus</name>
    <name type="synonym">Ciboria fructicola</name>
    <dbReference type="NCBI Taxonomy" id="38448"/>
    <lineage>
        <taxon>Eukaryota</taxon>
        <taxon>Fungi</taxon>
        <taxon>Dikarya</taxon>
        <taxon>Ascomycota</taxon>
        <taxon>Pezizomycotina</taxon>
        <taxon>Leotiomycetes</taxon>
        <taxon>Helotiales</taxon>
        <taxon>Sclerotiniaceae</taxon>
        <taxon>Monilinia</taxon>
    </lineage>
</organism>
<evidence type="ECO:0000313" key="3">
    <source>
        <dbReference type="EMBL" id="KAA8566247.1"/>
    </source>
</evidence>
<evidence type="ECO:0000256" key="1">
    <source>
        <dbReference type="SAM" id="MobiDB-lite"/>
    </source>
</evidence>
<reference evidence="3 4" key="1">
    <citation type="submission" date="2019-06" db="EMBL/GenBank/DDBJ databases">
        <title>Genome Sequence of the Brown Rot Fungal Pathogen Monilinia fructicola.</title>
        <authorList>
            <person name="De Miccolis Angelini R.M."/>
            <person name="Landi L."/>
            <person name="Abate D."/>
            <person name="Pollastro S."/>
            <person name="Romanazzi G."/>
            <person name="Faretra F."/>
        </authorList>
    </citation>
    <scope>NUCLEOTIDE SEQUENCE [LARGE SCALE GENOMIC DNA]</scope>
    <source>
        <strain evidence="3 4">Mfrc123</strain>
    </source>
</reference>
<dbReference type="EMBL" id="VICG01000012">
    <property type="protein sequence ID" value="KAA8566247.1"/>
    <property type="molecule type" value="Genomic_DNA"/>
</dbReference>
<keyword evidence="2" id="KW-0812">Transmembrane</keyword>